<dbReference type="SUPFAM" id="SSF50494">
    <property type="entry name" value="Trypsin-like serine proteases"/>
    <property type="match status" value="1"/>
</dbReference>
<keyword evidence="2" id="KW-0378">Hydrolase</keyword>
<dbReference type="GO" id="GO:0008233">
    <property type="term" value="F:peptidase activity"/>
    <property type="evidence" value="ECO:0007669"/>
    <property type="project" value="UniProtKB-KW"/>
</dbReference>
<evidence type="ECO:0000313" key="2">
    <source>
        <dbReference type="EMBL" id="ELK10835.1"/>
    </source>
</evidence>
<evidence type="ECO:0000313" key="3">
    <source>
        <dbReference type="Proteomes" id="UP000010552"/>
    </source>
</evidence>
<proteinExistence type="predicted"/>
<dbReference type="AlphaFoldDB" id="L5KGY5"/>
<organism evidence="2 3">
    <name type="scientific">Pteropus alecto</name>
    <name type="common">Black flying fox</name>
    <dbReference type="NCBI Taxonomy" id="9402"/>
    <lineage>
        <taxon>Eukaryota</taxon>
        <taxon>Metazoa</taxon>
        <taxon>Chordata</taxon>
        <taxon>Craniata</taxon>
        <taxon>Vertebrata</taxon>
        <taxon>Euteleostomi</taxon>
        <taxon>Mammalia</taxon>
        <taxon>Eutheria</taxon>
        <taxon>Laurasiatheria</taxon>
        <taxon>Chiroptera</taxon>
        <taxon>Yinpterochiroptera</taxon>
        <taxon>Pteropodoidea</taxon>
        <taxon>Pteropodidae</taxon>
        <taxon>Pteropodinae</taxon>
        <taxon>Pteropus</taxon>
    </lineage>
</organism>
<dbReference type="InterPro" id="IPR009003">
    <property type="entry name" value="Peptidase_S1_PA"/>
</dbReference>
<dbReference type="Proteomes" id="UP000010552">
    <property type="component" value="Unassembled WGS sequence"/>
</dbReference>
<feature type="region of interest" description="Disordered" evidence="1">
    <location>
        <begin position="100"/>
        <end position="143"/>
    </location>
</feature>
<dbReference type="STRING" id="9402.L5KGY5"/>
<gene>
    <name evidence="2" type="ORF">PAL_GLEAN10011751</name>
</gene>
<feature type="compositionally biased region" description="Polar residues" evidence="1">
    <location>
        <begin position="134"/>
        <end position="143"/>
    </location>
</feature>
<keyword evidence="3" id="KW-1185">Reference proteome</keyword>
<dbReference type="InterPro" id="IPR043504">
    <property type="entry name" value="Peptidase_S1_PA_chymotrypsin"/>
</dbReference>
<protein>
    <submittedName>
        <fullName evidence="2">Putative serine protease 29</fullName>
    </submittedName>
</protein>
<name>L5KGY5_PTEAL</name>
<sequence length="143" mass="16283">MRCWGPQCSSPLGEWLWQVSPRVYIYHWASWVHIYGDSLIHAEWVLSAVHCIFQVTIVTLLTMVLMQVVEKEVCDQQYASRYLYGNRRITQNNILCAGSEGQDSCSGMEHPTPRPGSSPNRSPERSQAIGKQAFLTQDLPQTQ</sequence>
<dbReference type="Gene3D" id="2.40.10.10">
    <property type="entry name" value="Trypsin-like serine proteases"/>
    <property type="match status" value="2"/>
</dbReference>
<keyword evidence="2" id="KW-0645">Protease</keyword>
<dbReference type="GO" id="GO:0006508">
    <property type="term" value="P:proteolysis"/>
    <property type="evidence" value="ECO:0007669"/>
    <property type="project" value="UniProtKB-KW"/>
</dbReference>
<reference evidence="3" key="1">
    <citation type="journal article" date="2013" name="Science">
        <title>Comparative analysis of bat genomes provides insight into the evolution of flight and immunity.</title>
        <authorList>
            <person name="Zhang G."/>
            <person name="Cowled C."/>
            <person name="Shi Z."/>
            <person name="Huang Z."/>
            <person name="Bishop-Lilly K.A."/>
            <person name="Fang X."/>
            <person name="Wynne J.W."/>
            <person name="Xiong Z."/>
            <person name="Baker M.L."/>
            <person name="Zhao W."/>
            <person name="Tachedjian M."/>
            <person name="Zhu Y."/>
            <person name="Zhou P."/>
            <person name="Jiang X."/>
            <person name="Ng J."/>
            <person name="Yang L."/>
            <person name="Wu L."/>
            <person name="Xiao J."/>
            <person name="Feng Y."/>
            <person name="Chen Y."/>
            <person name="Sun X."/>
            <person name="Zhang Y."/>
            <person name="Marsh G.A."/>
            <person name="Crameri G."/>
            <person name="Broder C.C."/>
            <person name="Frey K.G."/>
            <person name="Wang L.F."/>
            <person name="Wang J."/>
        </authorList>
    </citation>
    <scope>NUCLEOTIDE SEQUENCE [LARGE SCALE GENOMIC DNA]</scope>
</reference>
<dbReference type="EMBL" id="KB030715">
    <property type="protein sequence ID" value="ELK10835.1"/>
    <property type="molecule type" value="Genomic_DNA"/>
</dbReference>
<accession>L5KGY5</accession>
<dbReference type="InParanoid" id="L5KGY5"/>
<evidence type="ECO:0000256" key="1">
    <source>
        <dbReference type="SAM" id="MobiDB-lite"/>
    </source>
</evidence>